<dbReference type="InterPro" id="IPR001343">
    <property type="entry name" value="Hemolysn_Ca-bd"/>
</dbReference>
<protein>
    <recommendedName>
        <fullName evidence="3">Fungal lipase-type domain-containing protein</fullName>
    </recommendedName>
</protein>
<evidence type="ECO:0000313" key="4">
    <source>
        <dbReference type="EMBL" id="MDO6125206.1"/>
    </source>
</evidence>
<comment type="subcellular location">
    <subcellularLocation>
        <location evidence="1">Secreted</location>
    </subcellularLocation>
</comment>
<dbReference type="RefSeq" id="WP_244764233.1">
    <property type="nucleotide sequence ID" value="NZ_JALJCJ010000017.1"/>
</dbReference>
<keyword evidence="5" id="KW-1185">Reference proteome</keyword>
<proteinExistence type="predicted"/>
<keyword evidence="2" id="KW-0964">Secreted</keyword>
<dbReference type="PRINTS" id="PR00313">
    <property type="entry name" value="CABNDNGRPT"/>
</dbReference>
<organism evidence="4 5">
    <name type="scientific">Shinella curvata</name>
    <dbReference type="NCBI Taxonomy" id="1817964"/>
    <lineage>
        <taxon>Bacteria</taxon>
        <taxon>Pseudomonadati</taxon>
        <taxon>Pseudomonadota</taxon>
        <taxon>Alphaproteobacteria</taxon>
        <taxon>Hyphomicrobiales</taxon>
        <taxon>Rhizobiaceae</taxon>
        <taxon>Shinella</taxon>
    </lineage>
</organism>
<dbReference type="Pfam" id="PF01764">
    <property type="entry name" value="Lipase_3"/>
    <property type="match status" value="1"/>
</dbReference>
<feature type="domain" description="Fungal lipase-type" evidence="3">
    <location>
        <begin position="874"/>
        <end position="940"/>
    </location>
</feature>
<comment type="caution">
    <text evidence="4">The sequence shown here is derived from an EMBL/GenBank/DDBJ whole genome shotgun (WGS) entry which is preliminary data.</text>
</comment>
<evidence type="ECO:0000256" key="2">
    <source>
        <dbReference type="ARBA" id="ARBA00022525"/>
    </source>
</evidence>
<accession>A0ABT8XN86</accession>
<dbReference type="Proteomes" id="UP001177080">
    <property type="component" value="Unassembled WGS sequence"/>
</dbReference>
<dbReference type="InterPro" id="IPR018511">
    <property type="entry name" value="Hemolysin-typ_Ca-bd_CS"/>
</dbReference>
<dbReference type="InterPro" id="IPR050557">
    <property type="entry name" value="RTX_toxin/Mannuronan_C5-epim"/>
</dbReference>
<dbReference type="PANTHER" id="PTHR38340:SF1">
    <property type="entry name" value="S-LAYER PROTEIN"/>
    <property type="match status" value="1"/>
</dbReference>
<evidence type="ECO:0000259" key="3">
    <source>
        <dbReference type="Pfam" id="PF01764"/>
    </source>
</evidence>
<dbReference type="InterPro" id="IPR011049">
    <property type="entry name" value="Serralysin-like_metalloprot_C"/>
</dbReference>
<dbReference type="EMBL" id="WHSC02000027">
    <property type="protein sequence ID" value="MDO6125206.1"/>
    <property type="molecule type" value="Genomic_DNA"/>
</dbReference>
<dbReference type="PANTHER" id="PTHR38340">
    <property type="entry name" value="S-LAYER PROTEIN"/>
    <property type="match status" value="1"/>
</dbReference>
<gene>
    <name evidence="4" type="ORF">GB928_028910</name>
</gene>
<evidence type="ECO:0000313" key="5">
    <source>
        <dbReference type="Proteomes" id="UP001177080"/>
    </source>
</evidence>
<dbReference type="Pfam" id="PF00353">
    <property type="entry name" value="HemolysinCabind"/>
    <property type="match status" value="13"/>
</dbReference>
<dbReference type="Gene3D" id="3.40.50.1820">
    <property type="entry name" value="alpha/beta hydrolase"/>
    <property type="match status" value="1"/>
</dbReference>
<dbReference type="SUPFAM" id="SSF51120">
    <property type="entry name" value="beta-Roll"/>
    <property type="match status" value="5"/>
</dbReference>
<dbReference type="InterPro" id="IPR002921">
    <property type="entry name" value="Fungal_lipase-type"/>
</dbReference>
<dbReference type="InterPro" id="IPR029058">
    <property type="entry name" value="AB_hydrolase_fold"/>
</dbReference>
<reference evidence="4" key="1">
    <citation type="submission" date="2022-04" db="EMBL/GenBank/DDBJ databases">
        <title>Shinella lacus sp. nov., a novel member of the genus Shinella from water.</title>
        <authorList>
            <person name="Deng Y."/>
        </authorList>
    </citation>
    <scope>NUCLEOTIDE SEQUENCE</scope>
    <source>
        <strain evidence="4">JCM 31239</strain>
    </source>
</reference>
<sequence length="1620" mass="169973">MAIREFEIRGGLSLVIDEVDNPNGGYKSVISGATTTKTYHAHSLSKLSLKTTEGSKEVIGDVESWSLINGGSQIIISVLAGGKYTASIDVKGSKSGSYTSYDDPHTLYLYDIKSGKIEQLASGNADWRAPAANSATITYWYDANTNPYRETWNNKGTTVNKNQKIETQSKEALFHIYTEYGDAFTWSAEIAASVVKGEQFLDAGKGDDWIQLPDIADFSIGLGLVWNPVKLVKAGAGNDLVTGGDADDRVDAGVGNNNVTGHAGNDTITSGSGADIIWADGVKTVGAKSVSDEVTGNDVVRAGDGGNFVVGGGGDDDLVGGAGQDIIWGDAVTFGAGTDHDDVKSGAGNDTINGGGGANWLYGGWGNDTITSGDGVDYIWADALKWDGASGRRISVLQSAGNDVISAGDGYNDIFAGAGNDTITGGKDVDFVWADGTETKDGQRQSDTGKGNDTVKVRDGNNTVILGAGRDILLAGSGDDLIWGDNVALNEAGDWEDVGANADVDDINAGDGANFVYAGGGEDTIKTGSGDDYIWGDGVAWNIAFDRLISSASSSFADKIDAGDGNNSIFGGGGGDTITAGDGNDIIWSDGVLLDGAGDRIADNTVGDDTVDAGDGNNLFQGSAGNDRLKGGNGIDTFNYQNGSLQYFKAGTVQEIDGGDNPVSAKNQDVDTLELEGSISDYKISVTLGTTWETTTTKIVKLSGNKTEYTFETKEIELAKFEDFTLGDPVKTTSKNVNLEAVNLAVEAYKGDLSKAPVVQPDWEKRGWKPVEAIHLGIQAVDTDASNPYQMRGGHFTATNPNFPWNHADAQVLIGNLDGVATLSVAFRGTDEGPDNGFRDFIDYGRFTNHLERFRPLLDALTKFAANDSNGIDRILLSGHSLGGATAQMFLAELKAKYPDLYKITSGVTIGSPGGDTDTSKPIVDNTKFINFMHTDDAVGMIGDYGDALFGGAKMALLYGASNLLTPLGQIMAGYALDSILEGKSRVGPVVRLVINKDDSLGLKEHTRDYYLRSVEAMIEVQGEHKYVKELEFITRAPSTLTKSFDRQFAIGTTKADTIQGEREGEMIFGRDGADKIFADGGDDIIFSGRKADRVQGGTGTDSLQGTVVELAGDRMEDFSGGEKIRVWQQTLSLKDVRFEDNTIWVSKSGKALFDVDVAPSSSLENLFFGLDGKFSVVRGRENDTAYTDIIFTGGIVRKFTNVATATASKGDQSVEWYGGSGADTLLSSTGSDKLGAGAGNDTLDAGGGDDILFAGLSGTKKLRGGDGKDTLDLSEAKVGLKVNLTSGKVTGESVKYAIKSLENVVGTDFSDSIVGDKNANILDGRGGADNLRGGAGNDIYFVNVSGDRVTEKDGEGKDTVNSAVSVNYTSQSVERITLLGVNDIRATGNSLANVLKGNSGDNTLNGKSGNDQLRGYAGNDTLIGGAGADKLDGGNGVDTASYAGAKLGVVANLKTAAANTNDARGDTYTAIENLTGTAYADVLSGNNVANRISGGKGDDAVNGGRGTDTLIGGTGRDIFLFNSKLGSTNIDAIADFSVKDDTICLDDDIFIRAGKVGKLLSVAFFVGGEAADKDDRILYDSKTGKLWYDADGTGSTKAVQFALLDKGLKMTFADFDIIS</sequence>
<name>A0ABT8XN86_9HYPH</name>
<dbReference type="PROSITE" id="PS00330">
    <property type="entry name" value="HEMOLYSIN_CALCIUM"/>
    <property type="match status" value="2"/>
</dbReference>
<dbReference type="SUPFAM" id="SSF53474">
    <property type="entry name" value="alpha/beta-Hydrolases"/>
    <property type="match status" value="1"/>
</dbReference>
<evidence type="ECO:0000256" key="1">
    <source>
        <dbReference type="ARBA" id="ARBA00004613"/>
    </source>
</evidence>
<dbReference type="Gene3D" id="2.150.10.10">
    <property type="entry name" value="Serralysin-like metalloprotease, C-terminal"/>
    <property type="match status" value="8"/>
</dbReference>